<proteinExistence type="predicted"/>
<protein>
    <recommendedName>
        <fullName evidence="4">Lipocalin-like domain-containing protein</fullName>
    </recommendedName>
</protein>
<evidence type="ECO:0000313" key="2">
    <source>
        <dbReference type="EMBL" id="MFC4676082.1"/>
    </source>
</evidence>
<dbReference type="EMBL" id="JBHSGN010000121">
    <property type="protein sequence ID" value="MFC4676082.1"/>
    <property type="molecule type" value="Genomic_DNA"/>
</dbReference>
<organism evidence="2 3">
    <name type="scientific">Dysgonomonas termitidis</name>
    <dbReference type="NCBI Taxonomy" id="1516126"/>
    <lineage>
        <taxon>Bacteria</taxon>
        <taxon>Pseudomonadati</taxon>
        <taxon>Bacteroidota</taxon>
        <taxon>Bacteroidia</taxon>
        <taxon>Bacteroidales</taxon>
        <taxon>Dysgonomonadaceae</taxon>
        <taxon>Dysgonomonas</taxon>
    </lineage>
</organism>
<evidence type="ECO:0008006" key="4">
    <source>
        <dbReference type="Google" id="ProtNLM"/>
    </source>
</evidence>
<dbReference type="PROSITE" id="PS51257">
    <property type="entry name" value="PROKAR_LIPOPROTEIN"/>
    <property type="match status" value="1"/>
</dbReference>
<name>A0ABV9L176_9BACT</name>
<keyword evidence="1" id="KW-0732">Signal</keyword>
<dbReference type="Proteomes" id="UP001596023">
    <property type="component" value="Unassembled WGS sequence"/>
</dbReference>
<evidence type="ECO:0000256" key="1">
    <source>
        <dbReference type="SAM" id="SignalP"/>
    </source>
</evidence>
<feature type="chain" id="PRO_5047421331" description="Lipocalin-like domain-containing protein" evidence="1">
    <location>
        <begin position="21"/>
        <end position="145"/>
    </location>
</feature>
<comment type="caution">
    <text evidence="2">The sequence shown here is derived from an EMBL/GenBank/DDBJ whole genome shotgun (WGS) entry which is preliminary data.</text>
</comment>
<dbReference type="RefSeq" id="WP_379999946.1">
    <property type="nucleotide sequence ID" value="NZ_JBHSGN010000121.1"/>
</dbReference>
<gene>
    <name evidence="2" type="ORF">ACFO6W_20565</name>
</gene>
<reference evidence="3" key="1">
    <citation type="journal article" date="2019" name="Int. J. Syst. Evol. Microbiol.">
        <title>The Global Catalogue of Microorganisms (GCM) 10K type strain sequencing project: providing services to taxonomists for standard genome sequencing and annotation.</title>
        <authorList>
            <consortium name="The Broad Institute Genomics Platform"/>
            <consortium name="The Broad Institute Genome Sequencing Center for Infectious Disease"/>
            <person name="Wu L."/>
            <person name="Ma J."/>
        </authorList>
    </citation>
    <scope>NUCLEOTIDE SEQUENCE [LARGE SCALE GENOMIC DNA]</scope>
    <source>
        <strain evidence="3">CCUG 66188</strain>
    </source>
</reference>
<feature type="signal peptide" evidence="1">
    <location>
        <begin position="1"/>
        <end position="20"/>
    </location>
</feature>
<keyword evidence="3" id="KW-1185">Reference proteome</keyword>
<evidence type="ECO:0000313" key="3">
    <source>
        <dbReference type="Proteomes" id="UP001596023"/>
    </source>
</evidence>
<accession>A0ABV9L176</accession>
<sequence length="145" mass="16877">MKKLLYFLFICSLCMGFVSCGGDDEPEPEPEKFVWNGDWNDPNDKNYKPEGYNPIEGLWRGDNNDEYGLYFSKDFKTYIVTFFPNGQYLTSGTGMTYTINDKAYRNGYIPIYRYEIKDNKLYLVNQALGGILVTEGWSVYIKVKE</sequence>